<accession>A0A0A8Z4A3</accession>
<organism evidence="2">
    <name type="scientific">Arundo donax</name>
    <name type="common">Giant reed</name>
    <name type="synonym">Donax arundinaceus</name>
    <dbReference type="NCBI Taxonomy" id="35708"/>
    <lineage>
        <taxon>Eukaryota</taxon>
        <taxon>Viridiplantae</taxon>
        <taxon>Streptophyta</taxon>
        <taxon>Embryophyta</taxon>
        <taxon>Tracheophyta</taxon>
        <taxon>Spermatophyta</taxon>
        <taxon>Magnoliopsida</taxon>
        <taxon>Liliopsida</taxon>
        <taxon>Poales</taxon>
        <taxon>Poaceae</taxon>
        <taxon>PACMAD clade</taxon>
        <taxon>Arundinoideae</taxon>
        <taxon>Arundineae</taxon>
        <taxon>Arundo</taxon>
    </lineage>
</organism>
<protein>
    <submittedName>
        <fullName evidence="2">Uncharacterized protein</fullName>
    </submittedName>
</protein>
<sequence length="98" mass="10982">MMSGRCSMISLPAPHEMLVLAITLDPSPLETWFLFPVPIGHLASLRINSHIFRRRIPWFLAPLYQVSTPSVVQQKDTQTCAANSRSRFGSPNNPIPPQ</sequence>
<feature type="compositionally biased region" description="Polar residues" evidence="1">
    <location>
        <begin position="75"/>
        <end position="92"/>
    </location>
</feature>
<evidence type="ECO:0000313" key="2">
    <source>
        <dbReference type="EMBL" id="JAD32538.1"/>
    </source>
</evidence>
<reference evidence="2" key="1">
    <citation type="submission" date="2014-09" db="EMBL/GenBank/DDBJ databases">
        <authorList>
            <person name="Magalhaes I.L.F."/>
            <person name="Oliveira U."/>
            <person name="Santos F.R."/>
            <person name="Vidigal T.H.D.A."/>
            <person name="Brescovit A.D."/>
            <person name="Santos A.J."/>
        </authorList>
    </citation>
    <scope>NUCLEOTIDE SEQUENCE</scope>
    <source>
        <tissue evidence="2">Shoot tissue taken approximately 20 cm above the soil surface</tissue>
    </source>
</reference>
<evidence type="ECO:0000256" key="1">
    <source>
        <dbReference type="SAM" id="MobiDB-lite"/>
    </source>
</evidence>
<proteinExistence type="predicted"/>
<name>A0A0A8Z4A3_ARUDO</name>
<dbReference type="EMBL" id="GBRH01265357">
    <property type="protein sequence ID" value="JAD32538.1"/>
    <property type="molecule type" value="Transcribed_RNA"/>
</dbReference>
<feature type="region of interest" description="Disordered" evidence="1">
    <location>
        <begin position="75"/>
        <end position="98"/>
    </location>
</feature>
<reference evidence="2" key="2">
    <citation type="journal article" date="2015" name="Data Brief">
        <title>Shoot transcriptome of the giant reed, Arundo donax.</title>
        <authorList>
            <person name="Barrero R.A."/>
            <person name="Guerrero F.D."/>
            <person name="Moolhuijzen P."/>
            <person name="Goolsby J.A."/>
            <person name="Tidwell J."/>
            <person name="Bellgard S.E."/>
            <person name="Bellgard M.I."/>
        </authorList>
    </citation>
    <scope>NUCLEOTIDE SEQUENCE</scope>
    <source>
        <tissue evidence="2">Shoot tissue taken approximately 20 cm above the soil surface</tissue>
    </source>
</reference>
<dbReference type="AlphaFoldDB" id="A0A0A8Z4A3"/>